<dbReference type="InterPro" id="IPR039315">
    <property type="entry name" value="CheW"/>
</dbReference>
<dbReference type="InterPro" id="IPR036061">
    <property type="entry name" value="CheW-like_dom_sf"/>
</dbReference>
<dbReference type="GO" id="GO:0005829">
    <property type="term" value="C:cytosol"/>
    <property type="evidence" value="ECO:0007669"/>
    <property type="project" value="TreeGrafter"/>
</dbReference>
<reference evidence="3 4" key="1">
    <citation type="submission" date="2020-04" db="EMBL/GenBank/DDBJ databases">
        <title>Rhodospirillaceae bacterium KN72 isolated from deep sea.</title>
        <authorList>
            <person name="Zhang D.-C."/>
        </authorList>
    </citation>
    <scope>NUCLEOTIDE SEQUENCE [LARGE SCALE GENOMIC DNA]</scope>
    <source>
        <strain evidence="3 4">KN72</strain>
    </source>
</reference>
<proteinExistence type="predicted"/>
<evidence type="ECO:0000313" key="4">
    <source>
        <dbReference type="Proteomes" id="UP000539372"/>
    </source>
</evidence>
<dbReference type="Pfam" id="PF01584">
    <property type="entry name" value="CheW"/>
    <property type="match status" value="1"/>
</dbReference>
<dbReference type="PROSITE" id="PS50851">
    <property type="entry name" value="CHEW"/>
    <property type="match status" value="1"/>
</dbReference>
<dbReference type="GO" id="GO:0006935">
    <property type="term" value="P:chemotaxis"/>
    <property type="evidence" value="ECO:0007669"/>
    <property type="project" value="InterPro"/>
</dbReference>
<accession>A0A7Y0DYC4</accession>
<name>A0A7Y0DYC4_9PROT</name>
<dbReference type="EMBL" id="JABBNT010000001">
    <property type="protein sequence ID" value="NMM43743.1"/>
    <property type="molecule type" value="Genomic_DNA"/>
</dbReference>
<dbReference type="InterPro" id="IPR002545">
    <property type="entry name" value="CheW-lke_dom"/>
</dbReference>
<gene>
    <name evidence="3" type="ORF">HH303_04590</name>
</gene>
<feature type="domain" description="CheW-like" evidence="2">
    <location>
        <begin position="17"/>
        <end position="157"/>
    </location>
</feature>
<sequence length="340" mass="36482">MSDLAIAGFSSLTAGDEEQLVTMTVDNQLFGIPILQVQDIVEPQQITPVPLASSAIAGVLNLRGRIVTVIDLRVCLGAEPKNLEDRPMSVTVEYKGDLYTILVDSIGDVRSLPRRDLDKPPQTLDPRMRRLCSGVFRLQDDLLAVLDVDRVLDPSTIDEAPKRRPLKRVKKSPAGKTETTRSDKKKSAKKDAKSDSEDGAAAAAKSQSDKKPAAAKPAGKPAEGSSSLFKRVGGEVSIDAAVDLFLEKAGADDRLTDLLAGADPKQLKTFATKMLGGASAYTGPAPKKVYQSLVREKDMDDGHVIAFAGYLADTLNQMGLPPELIDEVMTAADKLRSEVS</sequence>
<dbReference type="RefSeq" id="WP_169623996.1">
    <property type="nucleotide sequence ID" value="NZ_JABBNT010000001.1"/>
</dbReference>
<evidence type="ECO:0000256" key="1">
    <source>
        <dbReference type="SAM" id="MobiDB-lite"/>
    </source>
</evidence>
<evidence type="ECO:0000259" key="2">
    <source>
        <dbReference type="PROSITE" id="PS50851"/>
    </source>
</evidence>
<dbReference type="Proteomes" id="UP000539372">
    <property type="component" value="Unassembled WGS sequence"/>
</dbReference>
<feature type="compositionally biased region" description="Low complexity" evidence="1">
    <location>
        <begin position="214"/>
        <end position="225"/>
    </location>
</feature>
<organism evidence="3 4">
    <name type="scientific">Pacificispira spongiicola</name>
    <dbReference type="NCBI Taxonomy" id="2729598"/>
    <lineage>
        <taxon>Bacteria</taxon>
        <taxon>Pseudomonadati</taxon>
        <taxon>Pseudomonadota</taxon>
        <taxon>Alphaproteobacteria</taxon>
        <taxon>Rhodospirillales</taxon>
        <taxon>Rhodospirillaceae</taxon>
        <taxon>Pacificispira</taxon>
    </lineage>
</organism>
<feature type="compositionally biased region" description="Basic residues" evidence="1">
    <location>
        <begin position="163"/>
        <end position="173"/>
    </location>
</feature>
<comment type="caution">
    <text evidence="3">The sequence shown here is derived from an EMBL/GenBank/DDBJ whole genome shotgun (WGS) entry which is preliminary data.</text>
</comment>
<dbReference type="PANTHER" id="PTHR22617:SF23">
    <property type="entry name" value="CHEMOTAXIS PROTEIN CHEW"/>
    <property type="match status" value="1"/>
</dbReference>
<keyword evidence="4" id="KW-1185">Reference proteome</keyword>
<dbReference type="Gene3D" id="2.30.30.40">
    <property type="entry name" value="SH3 Domains"/>
    <property type="match status" value="1"/>
</dbReference>
<feature type="region of interest" description="Disordered" evidence="1">
    <location>
        <begin position="159"/>
        <end position="227"/>
    </location>
</feature>
<dbReference type="SUPFAM" id="SSF50341">
    <property type="entry name" value="CheW-like"/>
    <property type="match status" value="1"/>
</dbReference>
<dbReference type="CDD" id="cd00454">
    <property type="entry name" value="TrHb1_N"/>
    <property type="match status" value="1"/>
</dbReference>
<dbReference type="GO" id="GO:0007165">
    <property type="term" value="P:signal transduction"/>
    <property type="evidence" value="ECO:0007669"/>
    <property type="project" value="InterPro"/>
</dbReference>
<dbReference type="PANTHER" id="PTHR22617">
    <property type="entry name" value="CHEMOTAXIS SENSOR HISTIDINE KINASE-RELATED"/>
    <property type="match status" value="1"/>
</dbReference>
<protein>
    <recommendedName>
        <fullName evidence="2">CheW-like domain-containing protein</fullName>
    </recommendedName>
</protein>
<dbReference type="GO" id="GO:0020037">
    <property type="term" value="F:heme binding"/>
    <property type="evidence" value="ECO:0007669"/>
    <property type="project" value="InterPro"/>
</dbReference>
<evidence type="ECO:0000313" key="3">
    <source>
        <dbReference type="EMBL" id="NMM43743.1"/>
    </source>
</evidence>
<dbReference type="Gene3D" id="2.40.50.180">
    <property type="entry name" value="CheA-289, Domain 4"/>
    <property type="match status" value="1"/>
</dbReference>
<dbReference type="SUPFAM" id="SSF46458">
    <property type="entry name" value="Globin-like"/>
    <property type="match status" value="1"/>
</dbReference>
<dbReference type="AlphaFoldDB" id="A0A7Y0DYC4"/>
<dbReference type="InterPro" id="IPR012292">
    <property type="entry name" value="Globin/Proto"/>
</dbReference>
<dbReference type="GO" id="GO:0019825">
    <property type="term" value="F:oxygen binding"/>
    <property type="evidence" value="ECO:0007669"/>
    <property type="project" value="InterPro"/>
</dbReference>
<dbReference type="CDD" id="cd00732">
    <property type="entry name" value="CheW"/>
    <property type="match status" value="1"/>
</dbReference>
<dbReference type="SMART" id="SM00260">
    <property type="entry name" value="CheW"/>
    <property type="match status" value="1"/>
</dbReference>
<dbReference type="InterPro" id="IPR009050">
    <property type="entry name" value="Globin-like_sf"/>
</dbReference>
<dbReference type="Gene3D" id="1.10.490.10">
    <property type="entry name" value="Globins"/>
    <property type="match status" value="1"/>
</dbReference>